<dbReference type="AlphaFoldDB" id="A0A0A1W194"/>
<feature type="transmembrane region" description="Helical" evidence="1">
    <location>
        <begin position="12"/>
        <end position="31"/>
    </location>
</feature>
<evidence type="ECO:0000313" key="3">
    <source>
        <dbReference type="Proteomes" id="UP000030321"/>
    </source>
</evidence>
<evidence type="ECO:0000256" key="1">
    <source>
        <dbReference type="SAM" id="Phobius"/>
    </source>
</evidence>
<reference evidence="3" key="1">
    <citation type="journal article" date="2015" name="Genome">
        <title>Whole Genome Sequence of the Non-Microcystin-Producing Microcystis aeruginosa Strain NIES-44.</title>
        <authorList>
            <person name="Okano K."/>
            <person name="Miyata N."/>
            <person name="Ozaki Y."/>
        </authorList>
    </citation>
    <scope>NUCLEOTIDE SEQUENCE [LARGE SCALE GENOMIC DNA]</scope>
    <source>
        <strain evidence="3">NIES-44</strain>
    </source>
</reference>
<name>A0A0A1W194_MICAE</name>
<proteinExistence type="predicted"/>
<protein>
    <submittedName>
        <fullName evidence="2">Uncharacterized protein</fullName>
    </submittedName>
</protein>
<dbReference type="Proteomes" id="UP000030321">
    <property type="component" value="Unassembled WGS sequence"/>
</dbReference>
<comment type="caution">
    <text evidence="2">The sequence shown here is derived from an EMBL/GenBank/DDBJ whole genome shotgun (WGS) entry which is preliminary data.</text>
</comment>
<dbReference type="EMBL" id="BBPA01000075">
    <property type="protein sequence ID" value="GAL95755.1"/>
    <property type="molecule type" value="Genomic_DNA"/>
</dbReference>
<evidence type="ECO:0000313" key="2">
    <source>
        <dbReference type="EMBL" id="GAL95755.1"/>
    </source>
</evidence>
<keyword evidence="1" id="KW-1133">Transmembrane helix</keyword>
<keyword evidence="1" id="KW-0472">Membrane</keyword>
<sequence>MIERQRQKGLGWAKKFSLISYLYYCTFLIYLDRPPSNTS</sequence>
<keyword evidence="1" id="KW-0812">Transmembrane</keyword>
<accession>A0A0A1W194</accession>
<organism evidence="2 3">
    <name type="scientific">Microcystis aeruginosa NIES-44</name>
    <dbReference type="NCBI Taxonomy" id="449439"/>
    <lineage>
        <taxon>Bacteria</taxon>
        <taxon>Bacillati</taxon>
        <taxon>Cyanobacteriota</taxon>
        <taxon>Cyanophyceae</taxon>
        <taxon>Oscillatoriophycideae</taxon>
        <taxon>Chroococcales</taxon>
        <taxon>Microcystaceae</taxon>
        <taxon>Microcystis</taxon>
    </lineage>
</organism>
<gene>
    <name evidence="2" type="ORF">N44_04611</name>
</gene>